<proteinExistence type="predicted"/>
<protein>
    <submittedName>
        <fullName evidence="1">DUF1289 domain-containing protein</fullName>
    </submittedName>
</protein>
<gene>
    <name evidence="1" type="ORF">F9817_12230</name>
</gene>
<dbReference type="EMBL" id="WEKT01000020">
    <property type="protein sequence ID" value="MZI93960.1"/>
    <property type="molecule type" value="Genomic_DNA"/>
</dbReference>
<reference evidence="1 2" key="1">
    <citation type="submission" date="2019-10" db="EMBL/GenBank/DDBJ databases">
        <title>Vibrio sp. nov. isolated from a shrimp pond.</title>
        <authorList>
            <person name="Gomez-Gil B."/>
            <person name="Enciso-Ibarra J."/>
            <person name="Enciso-Ibarra K."/>
            <person name="Bolan-Mejia C."/>
        </authorList>
    </citation>
    <scope>NUCLEOTIDE SEQUENCE [LARGE SCALE GENOMIC DNA]</scope>
    <source>
        <strain evidence="1 2">CAIM 722</strain>
    </source>
</reference>
<evidence type="ECO:0000313" key="2">
    <source>
        <dbReference type="Proteomes" id="UP000462621"/>
    </source>
</evidence>
<dbReference type="Pfam" id="PF06945">
    <property type="entry name" value="DUF1289"/>
    <property type="match status" value="1"/>
</dbReference>
<dbReference type="Proteomes" id="UP000462621">
    <property type="component" value="Unassembled WGS sequence"/>
</dbReference>
<dbReference type="InterPro" id="IPR010710">
    <property type="entry name" value="DUF1289"/>
</dbReference>
<keyword evidence="2" id="KW-1185">Reference proteome</keyword>
<evidence type="ECO:0000313" key="1">
    <source>
        <dbReference type="EMBL" id="MZI93960.1"/>
    </source>
</evidence>
<sequence length="43" mass="4889">MDGSKICVGCHRTIDEILQWHDASPAEQQEILLRAQARKKQPS</sequence>
<name>A0A7X4LL36_9VIBR</name>
<accession>A0A7X4LL36</accession>
<dbReference type="AlphaFoldDB" id="A0A7X4LL36"/>
<comment type="caution">
    <text evidence="1">The sequence shown here is derived from an EMBL/GenBank/DDBJ whole genome shotgun (WGS) entry which is preliminary data.</text>
</comment>
<organism evidence="1 2">
    <name type="scientific">Vibrio eleionomae</name>
    <dbReference type="NCBI Taxonomy" id="2653505"/>
    <lineage>
        <taxon>Bacteria</taxon>
        <taxon>Pseudomonadati</taxon>
        <taxon>Pseudomonadota</taxon>
        <taxon>Gammaproteobacteria</taxon>
        <taxon>Vibrionales</taxon>
        <taxon>Vibrionaceae</taxon>
        <taxon>Vibrio</taxon>
    </lineage>
</organism>